<sequence length="260" mass="29874">MGQSTSRCGRQTRARSRGKVRAPLPKGTPTVRPSALRPFAPQVARLFKLEHVRSPWEAQRPVQMSLAAHMYNDAIVFPFRRPGGRNQPARRGNVGRQIGGAVTRDRHDIEESALFRSGQRLVYPPIEFGETNNMMQGEYIFGGYASPLFGHFILESCTYLWYARQRPDLPILWSRFPKLLPYQDEILTLLGIDNKHVRVKEPSSVEALHVPEPGCIIRHQLDEHHAEFLGQYRPRDEWRPHGPKIWLSRSALPKKNEVVF</sequence>
<dbReference type="Proteomes" id="UP000249590">
    <property type="component" value="Unassembled WGS sequence"/>
</dbReference>
<keyword evidence="3" id="KW-1185">Reference proteome</keyword>
<dbReference type="EMBL" id="QHHQ01000032">
    <property type="protein sequence ID" value="RAH95323.1"/>
    <property type="molecule type" value="Genomic_DNA"/>
</dbReference>
<feature type="region of interest" description="Disordered" evidence="1">
    <location>
        <begin position="1"/>
        <end position="34"/>
    </location>
</feature>
<dbReference type="AlphaFoldDB" id="A0A8B2NJ79"/>
<evidence type="ECO:0000313" key="3">
    <source>
        <dbReference type="Proteomes" id="UP000249590"/>
    </source>
</evidence>
<reference evidence="2 3" key="1">
    <citation type="submission" date="2018-05" db="EMBL/GenBank/DDBJ databases">
        <title>Acuticoccus sediminis sp. nov., isolated from deep-sea sediment of Indian Ocean.</title>
        <authorList>
            <person name="Liu X."/>
            <person name="Lai Q."/>
            <person name="Du Y."/>
            <person name="Sun F."/>
            <person name="Zhang X."/>
            <person name="Wang S."/>
            <person name="Shao Z."/>
        </authorList>
    </citation>
    <scope>NUCLEOTIDE SEQUENCE [LARGE SCALE GENOMIC DNA]</scope>
    <source>
        <strain evidence="2 3">PTG4-2</strain>
    </source>
</reference>
<protein>
    <submittedName>
        <fullName evidence="2">Uncharacterized protein</fullName>
    </submittedName>
</protein>
<proteinExistence type="predicted"/>
<organism evidence="2 3">
    <name type="scientific">Acuticoccus sediminis</name>
    <dbReference type="NCBI Taxonomy" id="2184697"/>
    <lineage>
        <taxon>Bacteria</taxon>
        <taxon>Pseudomonadati</taxon>
        <taxon>Pseudomonadota</taxon>
        <taxon>Alphaproteobacteria</taxon>
        <taxon>Hyphomicrobiales</taxon>
        <taxon>Amorphaceae</taxon>
        <taxon>Acuticoccus</taxon>
    </lineage>
</organism>
<name>A0A8B2NJ79_9HYPH</name>
<accession>A0A8B2NJ79</accession>
<evidence type="ECO:0000313" key="2">
    <source>
        <dbReference type="EMBL" id="RAH95323.1"/>
    </source>
</evidence>
<evidence type="ECO:0000256" key="1">
    <source>
        <dbReference type="SAM" id="MobiDB-lite"/>
    </source>
</evidence>
<gene>
    <name evidence="2" type="ORF">DLJ53_34430</name>
</gene>
<comment type="caution">
    <text evidence="2">The sequence shown here is derived from an EMBL/GenBank/DDBJ whole genome shotgun (WGS) entry which is preliminary data.</text>
</comment>
<feature type="compositionally biased region" description="Basic residues" evidence="1">
    <location>
        <begin position="10"/>
        <end position="20"/>
    </location>
</feature>